<feature type="signal peptide" evidence="6">
    <location>
        <begin position="1"/>
        <end position="27"/>
    </location>
</feature>
<dbReference type="InterPro" id="IPR015500">
    <property type="entry name" value="Peptidase_S8_subtilisin-rel"/>
</dbReference>
<evidence type="ECO:0000256" key="3">
    <source>
        <dbReference type="ARBA" id="ARBA00022801"/>
    </source>
</evidence>
<accession>A0A6J4TE30</accession>
<feature type="chain" id="PRO_5026762954" description="Peptidase S8/S53 domain-containing protein" evidence="6">
    <location>
        <begin position="28"/>
        <end position="979"/>
    </location>
</feature>
<sequence length="979" mass="103541">MRRQGRYFGGTMTAAVAAMLLAPPATAQTAPAKVRSTSAGKTIGATSLRPYYVGIDPYAKNVNAYWGEVNPFWRRIRTFWGDVNPAWRRIRTFWGDVDPLWRRIRTFDTTMPDLDGMEQFWTDNGALWGEIETLWATAATTPGAYATISSKLDLLNARSEAYFGPAVLTQTGRSFDAGFADALYAKYGLNLADPNSLAKLPANERSHFFMDWYDGLMSFSGVDHVDHWMKTANWNPKLTQIQGGGSGTIIGLVDFHIGNSQSADWDIASKTLYYNSASNFTNGHGAAVASLMVSSHDGKGIMGIAPNAKLAASNPFDTTGSADWASVTRSIRGVRNAGAQVINLSLGVPGAVLDPGYLGLFKELDGIKGSTAYVIAAGNDGLVQTKSIEWKDALPVAFILVGSVDPNGKISDFSNRPGTACLLDGGVCKNSLKLDESGAIMHRFITAPGELVLVSDDKGGVMRASGTSFSAPLVSGAIALIHDRWPWFKDKPMDTVQVILKSAKDIGAPGVDPVYGVGLLDVEASQSPLNFNALTYTQYDGYGGNMGQRSVSQVKSASATTQAAWEANGMFFTAFEKVRDAERDFLIPLSTRLYGRTRNGEYFQDYVQARMKRWQAGGSASGGAFTDGAFEGGVRLGLSDLGDRSAMPDMFGWRASMTARILDGAEARSDGTARLATSLDLASPGRGLRFTFGRGDGASTLGAAGGFGFASDYDPSLGGVNTVLGFASGGSFAQAELRLSPGLHLSLGATERTLGRGDLSRLVGRTADPSALVGIGRYKASASNIRLDYRVSRALNLSTSVTKLDEASGLLGVRSIDPNDLAGGSDTTAMTLAADLALPRGFSVSVSGTGARSNSDGSSALRIADGGLVGSSYQLSLAKQGVLGRGDTLRLSLAQPLKVESGKIEFTERQVVDRMTGETDLVTESFDIASPGRRLVADVAYAADVLDGAAELSAFGRGEFGGATGTAGYMLGGRARIAF</sequence>
<dbReference type="GO" id="GO:0006508">
    <property type="term" value="P:proteolysis"/>
    <property type="evidence" value="ECO:0007669"/>
    <property type="project" value="UniProtKB-KW"/>
</dbReference>
<evidence type="ECO:0000256" key="6">
    <source>
        <dbReference type="SAM" id="SignalP"/>
    </source>
</evidence>
<dbReference type="PROSITE" id="PS00138">
    <property type="entry name" value="SUBTILASE_SER"/>
    <property type="match status" value="1"/>
</dbReference>
<dbReference type="GO" id="GO:0004252">
    <property type="term" value="F:serine-type endopeptidase activity"/>
    <property type="evidence" value="ECO:0007669"/>
    <property type="project" value="UniProtKB-UniRule"/>
</dbReference>
<dbReference type="InterPro" id="IPR036852">
    <property type="entry name" value="Peptidase_S8/S53_dom_sf"/>
</dbReference>
<evidence type="ECO:0000256" key="5">
    <source>
        <dbReference type="PROSITE-ProRule" id="PRU01240"/>
    </source>
</evidence>
<comment type="similarity">
    <text evidence="1 5">Belongs to the peptidase S8 family.</text>
</comment>
<dbReference type="PRINTS" id="PR00723">
    <property type="entry name" value="SUBTILISIN"/>
</dbReference>
<keyword evidence="6" id="KW-0732">Signal</keyword>
<name>A0A6J4TE30_9SPHN</name>
<keyword evidence="2 5" id="KW-0645">Protease</keyword>
<dbReference type="EMBL" id="CADCVX010000400">
    <property type="protein sequence ID" value="CAA9520802.1"/>
    <property type="molecule type" value="Genomic_DNA"/>
</dbReference>
<evidence type="ECO:0000256" key="4">
    <source>
        <dbReference type="ARBA" id="ARBA00022825"/>
    </source>
</evidence>
<keyword evidence="4 5" id="KW-0720">Serine protease</keyword>
<proteinExistence type="inferred from homology"/>
<dbReference type="PANTHER" id="PTHR43806:SF11">
    <property type="entry name" value="CEREVISIN-RELATED"/>
    <property type="match status" value="1"/>
</dbReference>
<evidence type="ECO:0000256" key="2">
    <source>
        <dbReference type="ARBA" id="ARBA00022670"/>
    </source>
</evidence>
<gene>
    <name evidence="8" type="ORF">AVDCRST_MAG91-2182</name>
</gene>
<dbReference type="Gene3D" id="3.40.50.200">
    <property type="entry name" value="Peptidase S8/S53 domain"/>
    <property type="match status" value="1"/>
</dbReference>
<feature type="domain" description="Peptidase S8/S53" evidence="7">
    <location>
        <begin position="258"/>
        <end position="518"/>
    </location>
</feature>
<feature type="active site" description="Charge relay system" evidence="5">
    <location>
        <position position="254"/>
    </location>
</feature>
<dbReference type="InterPro" id="IPR000209">
    <property type="entry name" value="Peptidase_S8/S53_dom"/>
</dbReference>
<dbReference type="PANTHER" id="PTHR43806">
    <property type="entry name" value="PEPTIDASE S8"/>
    <property type="match status" value="1"/>
</dbReference>
<evidence type="ECO:0000313" key="8">
    <source>
        <dbReference type="EMBL" id="CAA9520802.1"/>
    </source>
</evidence>
<feature type="active site" description="Charge relay system" evidence="5">
    <location>
        <position position="468"/>
    </location>
</feature>
<dbReference type="SUPFAM" id="SSF52743">
    <property type="entry name" value="Subtilisin-like"/>
    <property type="match status" value="1"/>
</dbReference>
<protein>
    <recommendedName>
        <fullName evidence="7">Peptidase S8/S53 domain-containing protein</fullName>
    </recommendedName>
</protein>
<keyword evidence="3 5" id="KW-0378">Hydrolase</keyword>
<reference evidence="8" key="1">
    <citation type="submission" date="2020-02" db="EMBL/GenBank/DDBJ databases">
        <authorList>
            <person name="Meier V. D."/>
        </authorList>
    </citation>
    <scope>NUCLEOTIDE SEQUENCE</scope>
    <source>
        <strain evidence="8">AVDCRST_MAG91</strain>
    </source>
</reference>
<dbReference type="InterPro" id="IPR023828">
    <property type="entry name" value="Peptidase_S8_Ser-AS"/>
</dbReference>
<dbReference type="Pfam" id="PF00082">
    <property type="entry name" value="Peptidase_S8"/>
    <property type="match status" value="1"/>
</dbReference>
<dbReference type="PROSITE" id="PS51892">
    <property type="entry name" value="SUBTILASE"/>
    <property type="match status" value="1"/>
</dbReference>
<feature type="active site" description="Charge relay system" evidence="5">
    <location>
        <position position="284"/>
    </location>
</feature>
<evidence type="ECO:0000256" key="1">
    <source>
        <dbReference type="ARBA" id="ARBA00011073"/>
    </source>
</evidence>
<evidence type="ECO:0000259" key="7">
    <source>
        <dbReference type="Pfam" id="PF00082"/>
    </source>
</evidence>
<dbReference type="InterPro" id="IPR050131">
    <property type="entry name" value="Peptidase_S8_subtilisin-like"/>
</dbReference>
<dbReference type="AlphaFoldDB" id="A0A6J4TE30"/>
<organism evidence="8">
    <name type="scientific">uncultured Sphingomonadaceae bacterium</name>
    <dbReference type="NCBI Taxonomy" id="169976"/>
    <lineage>
        <taxon>Bacteria</taxon>
        <taxon>Pseudomonadati</taxon>
        <taxon>Pseudomonadota</taxon>
        <taxon>Alphaproteobacteria</taxon>
        <taxon>Sphingomonadales</taxon>
        <taxon>Sphingomonadaceae</taxon>
        <taxon>environmental samples</taxon>
    </lineage>
</organism>